<protein>
    <submittedName>
        <fullName evidence="1">Uncharacterized protein</fullName>
    </submittedName>
</protein>
<evidence type="ECO:0000313" key="2">
    <source>
        <dbReference type="Proteomes" id="UP000663864"/>
    </source>
</evidence>
<sequence length="13" mass="1536">VIHVDVYAQTFIM</sequence>
<proteinExistence type="predicted"/>
<evidence type="ECO:0000313" key="1">
    <source>
        <dbReference type="EMBL" id="CAF1545209.1"/>
    </source>
</evidence>
<dbReference type="Proteomes" id="UP000663864">
    <property type="component" value="Unassembled WGS sequence"/>
</dbReference>
<gene>
    <name evidence="1" type="ORF">ZHD862_LOCUS39191</name>
</gene>
<dbReference type="EMBL" id="CAJNOT010014966">
    <property type="protein sequence ID" value="CAF1545209.1"/>
    <property type="molecule type" value="Genomic_DNA"/>
</dbReference>
<organism evidence="1 2">
    <name type="scientific">Rotaria sordida</name>
    <dbReference type="NCBI Taxonomy" id="392033"/>
    <lineage>
        <taxon>Eukaryota</taxon>
        <taxon>Metazoa</taxon>
        <taxon>Spiralia</taxon>
        <taxon>Gnathifera</taxon>
        <taxon>Rotifera</taxon>
        <taxon>Eurotatoria</taxon>
        <taxon>Bdelloidea</taxon>
        <taxon>Philodinida</taxon>
        <taxon>Philodinidae</taxon>
        <taxon>Rotaria</taxon>
    </lineage>
</organism>
<accession>A0A815W896</accession>
<feature type="non-terminal residue" evidence="1">
    <location>
        <position position="1"/>
    </location>
</feature>
<comment type="caution">
    <text evidence="1">The sequence shown here is derived from an EMBL/GenBank/DDBJ whole genome shotgun (WGS) entry which is preliminary data.</text>
</comment>
<name>A0A815W896_9BILA</name>
<reference evidence="1" key="1">
    <citation type="submission" date="2021-02" db="EMBL/GenBank/DDBJ databases">
        <authorList>
            <person name="Nowell W R."/>
        </authorList>
    </citation>
    <scope>NUCLEOTIDE SEQUENCE</scope>
</reference>